<accession>A0AAV9JNE2</accession>
<feature type="domain" description="Sm" evidence="1">
    <location>
        <begin position="212"/>
        <end position="301"/>
    </location>
</feature>
<dbReference type="SUPFAM" id="SSF50182">
    <property type="entry name" value="Sm-like ribonucleoproteins"/>
    <property type="match status" value="1"/>
</dbReference>
<dbReference type="GO" id="GO:0031417">
    <property type="term" value="C:NatC complex"/>
    <property type="evidence" value="ECO:0007669"/>
    <property type="project" value="InterPro"/>
</dbReference>
<proteinExistence type="predicted"/>
<dbReference type="Pfam" id="PF01423">
    <property type="entry name" value="LSM"/>
    <property type="match status" value="1"/>
</dbReference>
<dbReference type="Gene3D" id="2.30.30.100">
    <property type="match status" value="1"/>
</dbReference>
<dbReference type="InterPro" id="IPR001163">
    <property type="entry name" value="Sm_dom_euk/arc"/>
</dbReference>
<dbReference type="AlphaFoldDB" id="A0AAV9JNE2"/>
<dbReference type="Proteomes" id="UP001324427">
    <property type="component" value="Unassembled WGS sequence"/>
</dbReference>
<organism evidence="2 3">
    <name type="scientific">Oleoguttula mirabilis</name>
    <dbReference type="NCBI Taxonomy" id="1507867"/>
    <lineage>
        <taxon>Eukaryota</taxon>
        <taxon>Fungi</taxon>
        <taxon>Dikarya</taxon>
        <taxon>Ascomycota</taxon>
        <taxon>Pezizomycotina</taxon>
        <taxon>Dothideomycetes</taxon>
        <taxon>Dothideomycetidae</taxon>
        <taxon>Mycosphaerellales</taxon>
        <taxon>Teratosphaeriaceae</taxon>
        <taxon>Oleoguttula</taxon>
    </lineage>
</organism>
<dbReference type="EMBL" id="JAVFHQ010000012">
    <property type="protein sequence ID" value="KAK4547081.1"/>
    <property type="molecule type" value="Genomic_DNA"/>
</dbReference>
<reference evidence="2 3" key="1">
    <citation type="submission" date="2021-11" db="EMBL/GenBank/DDBJ databases">
        <title>Black yeast isolated from Biological Soil Crust.</title>
        <authorList>
            <person name="Kurbessoian T."/>
        </authorList>
    </citation>
    <scope>NUCLEOTIDE SEQUENCE [LARGE SCALE GENOMIC DNA]</scope>
    <source>
        <strain evidence="2 3">CCFEE 5522</strain>
    </source>
</reference>
<comment type="caution">
    <text evidence="2">The sequence shown here is derived from an EMBL/GenBank/DDBJ whole genome shotgun (WGS) entry which is preliminary data.</text>
</comment>
<dbReference type="CDD" id="cd06168">
    <property type="entry name" value="LSMD1"/>
    <property type="match status" value="1"/>
</dbReference>
<dbReference type="InterPro" id="IPR050914">
    <property type="entry name" value="snRNP_SmB/NAA38-like"/>
</dbReference>
<protein>
    <recommendedName>
        <fullName evidence="1">Sm domain-containing protein</fullName>
    </recommendedName>
</protein>
<keyword evidence="3" id="KW-1185">Reference proteome</keyword>
<dbReference type="InterPro" id="IPR010920">
    <property type="entry name" value="LSM_dom_sf"/>
</dbReference>
<evidence type="ECO:0000259" key="1">
    <source>
        <dbReference type="SMART" id="SM00651"/>
    </source>
</evidence>
<dbReference type="InterPro" id="IPR034110">
    <property type="entry name" value="LSMD1_Sm"/>
</dbReference>
<dbReference type="PANTHER" id="PTHR10701:SF5">
    <property type="entry name" value="N-ALPHA-ACETYLTRANSFERASE 38, NATC AUXILIARY SUBUNIT"/>
    <property type="match status" value="1"/>
</dbReference>
<evidence type="ECO:0000313" key="3">
    <source>
        <dbReference type="Proteomes" id="UP001324427"/>
    </source>
</evidence>
<name>A0AAV9JNE2_9PEZI</name>
<dbReference type="PANTHER" id="PTHR10701">
    <property type="entry name" value="SMALL NUCLEAR RIBONUCLEOPROTEIN-ASSOCIATED PROTEIN B AND N"/>
    <property type="match status" value="1"/>
</dbReference>
<sequence>MEDFEVTSATTDQDQEAHNMASHLLSLPGELRNKIWRFTVVCDKPLLAFAKTGLLQHRVSVPAVAHVCHSVRHEVLSIHYSENSFDYKPSQNEVKDRRKVAQWLKAVGPHVGKISSFAVTLMHPWDDHCERPRLRIAAGFSDDRVTYTLTHGWCRLTEPLESWQDRAEREAMTPQTALELLCTEIAAHLQAMATNSSQAPVEQPRDSEEATHYLTSFLNKTLHIHITDGRMFVGQMKCTDSERNIILAMTHEYRQPSKSDIKLAAERHTKAGKSGNVKVDMKKRFVGLVVVPGQYITKMEVEG</sequence>
<dbReference type="SMART" id="SM00651">
    <property type="entry name" value="Sm"/>
    <property type="match status" value="1"/>
</dbReference>
<gene>
    <name evidence="2" type="ORF">LTR36_001302</name>
</gene>
<evidence type="ECO:0000313" key="2">
    <source>
        <dbReference type="EMBL" id="KAK4547081.1"/>
    </source>
</evidence>